<dbReference type="HOGENOM" id="CLU_1081954_0_0_1"/>
<dbReference type="Proteomes" id="UP000030678">
    <property type="component" value="Unassembled WGS sequence"/>
</dbReference>
<evidence type="ECO:0008006" key="3">
    <source>
        <dbReference type="Google" id="ProtNLM"/>
    </source>
</evidence>
<protein>
    <recommendedName>
        <fullName evidence="3">EthD domain-containing protein</fullName>
    </recommendedName>
</protein>
<feature type="region of interest" description="Disordered" evidence="1">
    <location>
        <begin position="1"/>
        <end position="21"/>
    </location>
</feature>
<gene>
    <name evidence="2" type="ORF">G647_02437</name>
</gene>
<dbReference type="AlphaFoldDB" id="V9DH59"/>
<name>V9DH59_9EURO</name>
<accession>V9DH59</accession>
<sequence length="261" mass="28951">MSHTPSPTDSTSTSATSTHSTPGVLWTTACIQRKDLPLSLFDAWYDEHINICLSCPGNGGLFLRYKNIDSKADVYGVPNWNEEPSHDDTPTAKPTTWPFLALVKLDDIKWVASKQFNEMSRFSKLLPPEPDGSIGSAFSCFYGALRCYETVRTAPDPTGRTTRPKYILSVQTTRGASSAAADDDWDAQDQEYVGRPGFRGGVRYRLVEDLLAAQEPGWLPKGLVLYEFDGEEPPWVAVGQDCFKADVWEFILEAGDSSLRL</sequence>
<dbReference type="GeneID" id="19980930"/>
<evidence type="ECO:0000313" key="2">
    <source>
        <dbReference type="EMBL" id="ETI25663.1"/>
    </source>
</evidence>
<evidence type="ECO:0000256" key="1">
    <source>
        <dbReference type="SAM" id="MobiDB-lite"/>
    </source>
</evidence>
<proteinExistence type="predicted"/>
<reference evidence="2" key="1">
    <citation type="submission" date="2013-03" db="EMBL/GenBank/DDBJ databases">
        <title>The Genome Sequence of Cladophialophora carrionii CBS 160.54.</title>
        <authorList>
            <consortium name="The Broad Institute Genomics Platform"/>
            <person name="Cuomo C."/>
            <person name="de Hoog S."/>
            <person name="Gorbushina A."/>
            <person name="Walker B."/>
            <person name="Young S.K."/>
            <person name="Zeng Q."/>
            <person name="Gargeya S."/>
            <person name="Fitzgerald M."/>
            <person name="Haas B."/>
            <person name="Abouelleil A."/>
            <person name="Allen A.W."/>
            <person name="Alvarado L."/>
            <person name="Arachchi H.M."/>
            <person name="Berlin A.M."/>
            <person name="Chapman S.B."/>
            <person name="Gainer-Dewar J."/>
            <person name="Goldberg J."/>
            <person name="Griggs A."/>
            <person name="Gujja S."/>
            <person name="Hansen M."/>
            <person name="Howarth C."/>
            <person name="Imamovic A."/>
            <person name="Ireland A."/>
            <person name="Larimer J."/>
            <person name="McCowan C."/>
            <person name="Murphy C."/>
            <person name="Pearson M."/>
            <person name="Poon T.W."/>
            <person name="Priest M."/>
            <person name="Roberts A."/>
            <person name="Saif S."/>
            <person name="Shea T."/>
            <person name="Sisk P."/>
            <person name="Sykes S."/>
            <person name="Wortman J."/>
            <person name="Nusbaum C."/>
            <person name="Birren B."/>
        </authorList>
    </citation>
    <scope>NUCLEOTIDE SEQUENCE [LARGE SCALE GENOMIC DNA]</scope>
    <source>
        <strain evidence="2">CBS 160.54</strain>
    </source>
</reference>
<dbReference type="OrthoDB" id="2851338at2759"/>
<dbReference type="VEuPathDB" id="FungiDB:G647_02437"/>
<dbReference type="RefSeq" id="XP_008725008.1">
    <property type="nucleotide sequence ID" value="XM_008726786.1"/>
</dbReference>
<organism evidence="2">
    <name type="scientific">Cladophialophora carrionii CBS 160.54</name>
    <dbReference type="NCBI Taxonomy" id="1279043"/>
    <lineage>
        <taxon>Eukaryota</taxon>
        <taxon>Fungi</taxon>
        <taxon>Dikarya</taxon>
        <taxon>Ascomycota</taxon>
        <taxon>Pezizomycotina</taxon>
        <taxon>Eurotiomycetes</taxon>
        <taxon>Chaetothyriomycetidae</taxon>
        <taxon>Chaetothyriales</taxon>
        <taxon>Herpotrichiellaceae</taxon>
        <taxon>Cladophialophora</taxon>
    </lineage>
</organism>
<dbReference type="EMBL" id="KB822703">
    <property type="protein sequence ID" value="ETI25663.1"/>
    <property type="molecule type" value="Genomic_DNA"/>
</dbReference>